<reference evidence="3 4" key="1">
    <citation type="submission" date="2020-12" db="EMBL/GenBank/DDBJ databases">
        <title>Halosimplex halophilum sp. nov. and Halosimplex salinum sp. nov., two new members of the genus Halosimplex.</title>
        <authorList>
            <person name="Cui H.L."/>
        </authorList>
    </citation>
    <scope>NUCLEOTIDE SEQUENCE [LARGE SCALE GENOMIC DNA]</scope>
    <source>
        <strain evidence="3 4">YGH94</strain>
    </source>
</reference>
<evidence type="ECO:0000313" key="4">
    <source>
        <dbReference type="Proteomes" id="UP000595001"/>
    </source>
</evidence>
<evidence type="ECO:0000256" key="1">
    <source>
        <dbReference type="SAM" id="MobiDB-lite"/>
    </source>
</evidence>
<sequence>MDIPDLVEGALDGEEIQAGVSLGDEDAVCLTPTRTLVYRGEGLLSDEAVEEYSHDIEQLAVSEGRRKTKFTMQYIDGTQSFTVPASRGDKVLELFLEGVLKLDGVIDDRESLAGVYRFSELTLIIAEGRLIKHIGSQVWSEDFEVYAYDDVTGLEFERASVATSIALSIGGRPQRVKVPNDKAPVVRQTLEEALFGYYDVANVDELNRVVGPETDTGGVDTASDDGGGDDFAFGDDFDPLVSEEADLTESVDADERLAESDSSTGQPSREPDRQPSGQSTDPAAGQPTDTNAGGGADPAPRGTDAETATEPGRPDDGRPSNANGGGRAAADSHDRADQRAQSASTESEPEPTETGDADAGDGDVRHGEGAPGVSERADTTPEDTGQRDTQHTPSRRADTQRTQSQRADTRQTQSRPTPSRDADSTGGTSESVQRAEASADPTEEAAAAPDDPSETGTATESTTAASSAETDESEPAPVSREEFEAMAERLDELTDAVDRQNELLKRQHRALKQLVQQRD</sequence>
<dbReference type="InterPro" id="IPR055539">
    <property type="entry name" value="DUF7115"/>
</dbReference>
<proteinExistence type="predicted"/>
<dbReference type="KEGG" id="hlt:I7X12_02400"/>
<organism evidence="3 4">
    <name type="scientific">Halosimplex litoreum</name>
    <dbReference type="NCBI Taxonomy" id="1198301"/>
    <lineage>
        <taxon>Archaea</taxon>
        <taxon>Methanobacteriati</taxon>
        <taxon>Methanobacteriota</taxon>
        <taxon>Stenosarchaea group</taxon>
        <taxon>Halobacteria</taxon>
        <taxon>Halobacteriales</taxon>
        <taxon>Haloarculaceae</taxon>
        <taxon>Halosimplex</taxon>
    </lineage>
</organism>
<feature type="compositionally biased region" description="Polar residues" evidence="1">
    <location>
        <begin position="275"/>
        <end position="291"/>
    </location>
</feature>
<feature type="compositionally biased region" description="Polar residues" evidence="1">
    <location>
        <begin position="400"/>
        <end position="417"/>
    </location>
</feature>
<name>A0A7T3FZD7_9EURY</name>
<dbReference type="AlphaFoldDB" id="A0A7T3FZD7"/>
<feature type="region of interest" description="Disordered" evidence="1">
    <location>
        <begin position="211"/>
        <end position="485"/>
    </location>
</feature>
<feature type="compositionally biased region" description="Basic and acidic residues" evidence="1">
    <location>
        <begin position="375"/>
        <end position="399"/>
    </location>
</feature>
<keyword evidence="4" id="KW-1185">Reference proteome</keyword>
<dbReference type="EMBL" id="CP065856">
    <property type="protein sequence ID" value="QPV63505.1"/>
    <property type="molecule type" value="Genomic_DNA"/>
</dbReference>
<feature type="compositionally biased region" description="Acidic residues" evidence="1">
    <location>
        <begin position="347"/>
        <end position="361"/>
    </location>
</feature>
<dbReference type="RefSeq" id="WP_198062294.1">
    <property type="nucleotide sequence ID" value="NZ_CP065856.1"/>
</dbReference>
<evidence type="ECO:0000313" key="3">
    <source>
        <dbReference type="EMBL" id="QPV63505.1"/>
    </source>
</evidence>
<protein>
    <recommendedName>
        <fullName evidence="2">DUF7115 domain-containing protein</fullName>
    </recommendedName>
</protein>
<evidence type="ECO:0000259" key="2">
    <source>
        <dbReference type="Pfam" id="PF23428"/>
    </source>
</evidence>
<dbReference type="GeneID" id="60587307"/>
<feature type="domain" description="DUF7115" evidence="2">
    <location>
        <begin position="1"/>
        <end position="107"/>
    </location>
</feature>
<feature type="compositionally biased region" description="Low complexity" evidence="1">
    <location>
        <begin position="435"/>
        <end position="468"/>
    </location>
</feature>
<dbReference type="Pfam" id="PF23428">
    <property type="entry name" value="DUF7115"/>
    <property type="match status" value="1"/>
</dbReference>
<dbReference type="OrthoDB" id="307384at2157"/>
<gene>
    <name evidence="3" type="ORF">I7X12_02400</name>
</gene>
<accession>A0A7T3FZD7</accession>
<feature type="compositionally biased region" description="Acidic residues" evidence="1">
    <location>
        <begin position="222"/>
        <end position="252"/>
    </location>
</feature>
<dbReference type="Proteomes" id="UP000595001">
    <property type="component" value="Chromosome"/>
</dbReference>